<dbReference type="EMBL" id="PVTG01000016">
    <property type="protein sequence ID" value="PRY44324.1"/>
    <property type="molecule type" value="Genomic_DNA"/>
</dbReference>
<reference evidence="1 2" key="1">
    <citation type="submission" date="2018-03" db="EMBL/GenBank/DDBJ databases">
        <title>Genomic Encyclopedia of Archaeal and Bacterial Type Strains, Phase II (KMG-II): from individual species to whole genera.</title>
        <authorList>
            <person name="Goeker M."/>
        </authorList>
    </citation>
    <scope>NUCLEOTIDE SEQUENCE [LARGE SCALE GENOMIC DNA]</scope>
    <source>
        <strain evidence="1 2">DSM 45416</strain>
    </source>
</reference>
<dbReference type="AlphaFoldDB" id="A0A2T0TFA4"/>
<comment type="caution">
    <text evidence="1">The sequence shown here is derived from an EMBL/GenBank/DDBJ whole genome shotgun (WGS) entry which is preliminary data.</text>
</comment>
<evidence type="ECO:0000313" key="2">
    <source>
        <dbReference type="Proteomes" id="UP000239210"/>
    </source>
</evidence>
<keyword evidence="2" id="KW-1185">Reference proteome</keyword>
<evidence type="ECO:0000313" key="1">
    <source>
        <dbReference type="EMBL" id="PRY44324.1"/>
    </source>
</evidence>
<organism evidence="1 2">
    <name type="scientific">Geodermatophilus tzadiensis</name>
    <dbReference type="NCBI Taxonomy" id="1137988"/>
    <lineage>
        <taxon>Bacteria</taxon>
        <taxon>Bacillati</taxon>
        <taxon>Actinomycetota</taxon>
        <taxon>Actinomycetes</taxon>
        <taxon>Geodermatophilales</taxon>
        <taxon>Geodermatophilaceae</taxon>
        <taxon>Geodermatophilus</taxon>
    </lineage>
</organism>
<gene>
    <name evidence="1" type="ORF">LY71_1162</name>
</gene>
<sequence>MREVAKTGVGSYARGNWGFMGQYRGSEMTLRIVGTGSRLAPGPNFDAGMVREALSPVLTLARQDTLSEEDLEQYPDLCLCRTAYCTDGAWLARLFAATDPTGETSSIRRQTMQMLTTAVEESPIRTVDGDLTAFVAYSPALLSHDRLADSAICRQWRGVVFRYESVNAWRSLWEALVDRIGQHATVTRQELRDWLADHVPAGTVADFQRNLPDTLDNLGQPAPAERTEEVLSAPQPLRCISILALGARRHGELTGQELLGFQGPAQNDVFEELAPMWMAHRLHSWADRPMRDFAADLVDVLINRSQRIALLKTRFDRRTGRVTIPTRVQVRDDLVYRLHTETALTASLRWWQLLRMGEQTGLFRRDPSLGTGAGEAATWRLGPRGDLLV</sequence>
<accession>A0A2T0TFA4</accession>
<name>A0A2T0TFA4_9ACTN</name>
<protein>
    <submittedName>
        <fullName evidence="1">Uncharacterized protein</fullName>
    </submittedName>
</protein>
<proteinExistence type="predicted"/>
<dbReference type="Proteomes" id="UP000239210">
    <property type="component" value="Unassembled WGS sequence"/>
</dbReference>